<evidence type="ECO:0000256" key="2">
    <source>
        <dbReference type="ARBA" id="ARBA00009994"/>
    </source>
</evidence>
<dbReference type="Proteomes" id="UP000481153">
    <property type="component" value="Unassembled WGS sequence"/>
</dbReference>
<name>A0A6G0XE19_9STRA</name>
<proteinExistence type="inferred from homology"/>
<organism evidence="7 8">
    <name type="scientific">Aphanomyces euteiches</name>
    <dbReference type="NCBI Taxonomy" id="100861"/>
    <lineage>
        <taxon>Eukaryota</taxon>
        <taxon>Sar</taxon>
        <taxon>Stramenopiles</taxon>
        <taxon>Oomycota</taxon>
        <taxon>Saprolegniomycetes</taxon>
        <taxon>Saprolegniales</taxon>
        <taxon>Verrucalvaceae</taxon>
        <taxon>Aphanomyces</taxon>
    </lineage>
</organism>
<comment type="caution">
    <text evidence="7">The sequence shown here is derived from an EMBL/GenBank/DDBJ whole genome shotgun (WGS) entry which is preliminary data.</text>
</comment>
<evidence type="ECO:0000256" key="3">
    <source>
        <dbReference type="ARBA" id="ARBA00023015"/>
    </source>
</evidence>
<keyword evidence="5 6" id="KW-0539">Nucleus</keyword>
<dbReference type="Pfam" id="PF05983">
    <property type="entry name" value="Med7"/>
    <property type="match status" value="1"/>
</dbReference>
<dbReference type="GO" id="GO:0003712">
    <property type="term" value="F:transcription coregulator activity"/>
    <property type="evidence" value="ECO:0007669"/>
    <property type="project" value="InterPro"/>
</dbReference>
<dbReference type="Gene3D" id="6.10.140.200">
    <property type="match status" value="1"/>
</dbReference>
<comment type="similarity">
    <text evidence="2 6">Belongs to the Mediator complex subunit 7 family.</text>
</comment>
<reference evidence="7 8" key="1">
    <citation type="submission" date="2019-07" db="EMBL/GenBank/DDBJ databases">
        <title>Genomics analysis of Aphanomyces spp. identifies a new class of oomycete effector associated with host adaptation.</title>
        <authorList>
            <person name="Gaulin E."/>
        </authorList>
    </citation>
    <scope>NUCLEOTIDE SEQUENCE [LARGE SCALE GENOMIC DNA]</scope>
    <source>
        <strain evidence="7 8">ATCC 201684</strain>
    </source>
</reference>
<evidence type="ECO:0000313" key="7">
    <source>
        <dbReference type="EMBL" id="KAF0738402.1"/>
    </source>
</evidence>
<dbReference type="EMBL" id="VJMJ01000075">
    <property type="protein sequence ID" value="KAF0738402.1"/>
    <property type="molecule type" value="Genomic_DNA"/>
</dbReference>
<keyword evidence="4 6" id="KW-0804">Transcription</keyword>
<dbReference type="InterPro" id="IPR037212">
    <property type="entry name" value="Med7/Med21-like"/>
</dbReference>
<evidence type="ECO:0000256" key="6">
    <source>
        <dbReference type="RuleBase" id="RU364060"/>
    </source>
</evidence>
<keyword evidence="8" id="KW-1185">Reference proteome</keyword>
<comment type="subcellular location">
    <subcellularLocation>
        <location evidence="1 6">Nucleus</location>
    </subcellularLocation>
</comment>
<evidence type="ECO:0000256" key="1">
    <source>
        <dbReference type="ARBA" id="ARBA00004123"/>
    </source>
</evidence>
<dbReference type="GO" id="GO:0016592">
    <property type="term" value="C:mediator complex"/>
    <property type="evidence" value="ECO:0007669"/>
    <property type="project" value="InterPro"/>
</dbReference>
<protein>
    <recommendedName>
        <fullName evidence="6">Mediator of RNA polymerase II transcription subunit 7</fullName>
    </recommendedName>
</protein>
<dbReference type="InterPro" id="IPR009244">
    <property type="entry name" value="Mediatior_Med7"/>
</dbReference>
<accession>A0A6G0XE19</accession>
<dbReference type="InterPro" id="IPR044888">
    <property type="entry name" value="Mediatior_Med7_sf"/>
</dbReference>
<dbReference type="PANTHER" id="PTHR21428:SF11">
    <property type="entry name" value="MEDIATOR OF RNA POLYMERASE II TRANSCRIPTION SUBUNIT 7"/>
    <property type="match status" value="1"/>
</dbReference>
<evidence type="ECO:0000256" key="4">
    <source>
        <dbReference type="ARBA" id="ARBA00023163"/>
    </source>
</evidence>
<comment type="function">
    <text evidence="6">Component of the Mediator complex, a coactivator involved in the regulated transcription of nearly all RNA polymerase II-dependent genes. Mediator functions as a bridge to convey information from gene-specific regulatory proteins to the basal RNA polymerase II transcription machinery.</text>
</comment>
<dbReference type="PANTHER" id="PTHR21428">
    <property type="entry name" value="MEDIATOR OF RNA POLYMERASE II TRANSCRIPTION SUBUNIT 7"/>
    <property type="match status" value="1"/>
</dbReference>
<evidence type="ECO:0000313" key="8">
    <source>
        <dbReference type="Proteomes" id="UP000481153"/>
    </source>
</evidence>
<dbReference type="SUPFAM" id="SSF140718">
    <property type="entry name" value="Mediator hinge subcomplex-like"/>
    <property type="match status" value="1"/>
</dbReference>
<dbReference type="GO" id="GO:0006357">
    <property type="term" value="P:regulation of transcription by RNA polymerase II"/>
    <property type="evidence" value="ECO:0007669"/>
    <property type="project" value="InterPro"/>
</dbReference>
<sequence>MSDEPELVSAFPAPPAFFNLYADGVDAGPAPPAPLKPTYHSFGTPYSTEDTVPDLLPDDKKLYEPTHDVKEEMKKVNRSLMFSFLELIDVLVMNPTKFNAKLDDIELLFLNMHNLINAYRPHQARETLIELLKQQIQDRKDAAAEIRRTIEESKAAVLAAHSALDVETPFEITDDSSMDIASAAASPNIVQDAAADADTSASSLLEEERQRNQGEHDQFFASCQAILDSSALSHSV</sequence>
<dbReference type="AlphaFoldDB" id="A0A6G0XE19"/>
<gene>
    <name evidence="7" type="ORF">Ae201684_005754</name>
</gene>
<dbReference type="GO" id="GO:0070847">
    <property type="term" value="C:core mediator complex"/>
    <property type="evidence" value="ECO:0007669"/>
    <property type="project" value="TreeGrafter"/>
</dbReference>
<keyword evidence="6" id="KW-0010">Activator</keyword>
<dbReference type="VEuPathDB" id="FungiDB:AeMF1_010960"/>
<keyword evidence="3 6" id="KW-0805">Transcription regulation</keyword>
<evidence type="ECO:0000256" key="5">
    <source>
        <dbReference type="ARBA" id="ARBA00023242"/>
    </source>
</evidence>
<comment type="subunit">
    <text evidence="6">Component of the Mediator complex.</text>
</comment>